<feature type="region of interest" description="Disordered" evidence="1">
    <location>
        <begin position="1"/>
        <end position="122"/>
    </location>
</feature>
<dbReference type="Proteomes" id="UP000054342">
    <property type="component" value="Unassembled WGS sequence"/>
</dbReference>
<dbReference type="HOGENOM" id="CLU_019222_0_0_1"/>
<dbReference type="AlphaFoldDB" id="A0A0D2CW07"/>
<evidence type="ECO:0000313" key="3">
    <source>
        <dbReference type="Proteomes" id="UP000054342"/>
    </source>
</evidence>
<sequence length="653" mass="73995">MAPSTQSRPRRAPRVHYAESDSDSLSLSEFESRPQPLRAARRRVQTYRESSSVDDNTVESSSAESDSLSEEILPQEGTRSRPRVPDQVSSRPQKRWQRKAPPATKSAANPFSAFKRQKTRSSDVLHKPELQVSVIIPPPLSGPIPPWQQLPYHILVNIMRYAAYPLYASNSRPNSSINWLCSVSTLCRSFHEACMAALLYNPPLYPAWRAHGLIQLLKQELGSLMIDYRRKIHYLDIEVKQLLTKRSGISIEGLVRNTPLLQGLRLYSNFDDMRTMVWAQPTARKIHWSYPAELFDLLDVNNLVLTSFEWNGRFPGPIEVLQAALHAHSRPAFNRLREVSFLNLIIPEKSGDVDVAKARTMFGGALNQLSELTHLSLNNCSILDEATAPMLPVGLEHLEIDNCSELTSAALEHYLRTGGSSLTTLKLFDNQSMSLGFMADLKTLCPRLRTIDVDMLYIDPTSYRDRDPLYDELLPNGPPTWPSTLINVSFENMRQLSADDAEDFFDSLVESSRHLPHLKRLNIKAILKGASWRDRAHLRKIWLPKLQNVFLNTSRPSDHVVKAENQSARLSQRQSSRIAESLKRHSTGEDTGDSDAGFATAVQGRCDVVNLQISDQRPAQDQFHEDDFLDDEPSDDEEWNGRDMELMSTGYAW</sequence>
<dbReference type="RefSeq" id="XP_013314906.1">
    <property type="nucleotide sequence ID" value="XM_013459452.1"/>
</dbReference>
<feature type="compositionally biased region" description="Acidic residues" evidence="1">
    <location>
        <begin position="627"/>
        <end position="638"/>
    </location>
</feature>
<dbReference type="STRING" id="348802.A0A0D2CW07"/>
<protein>
    <recommendedName>
        <fullName evidence="4">F-box domain-containing protein</fullName>
    </recommendedName>
</protein>
<feature type="region of interest" description="Disordered" evidence="1">
    <location>
        <begin position="563"/>
        <end position="596"/>
    </location>
</feature>
<dbReference type="InterPro" id="IPR032675">
    <property type="entry name" value="LRR_dom_sf"/>
</dbReference>
<evidence type="ECO:0008006" key="4">
    <source>
        <dbReference type="Google" id="ProtNLM"/>
    </source>
</evidence>
<dbReference type="Gene3D" id="3.80.10.10">
    <property type="entry name" value="Ribonuclease Inhibitor"/>
    <property type="match status" value="1"/>
</dbReference>
<reference evidence="2 3" key="1">
    <citation type="submission" date="2015-01" db="EMBL/GenBank/DDBJ databases">
        <title>The Genome Sequence of Exophiala xenobiotica CBS118157.</title>
        <authorList>
            <consortium name="The Broad Institute Genomics Platform"/>
            <person name="Cuomo C."/>
            <person name="de Hoog S."/>
            <person name="Gorbushina A."/>
            <person name="Stielow B."/>
            <person name="Teixiera M."/>
            <person name="Abouelleil A."/>
            <person name="Chapman S.B."/>
            <person name="Priest M."/>
            <person name="Young S.K."/>
            <person name="Wortman J."/>
            <person name="Nusbaum C."/>
            <person name="Birren B."/>
        </authorList>
    </citation>
    <scope>NUCLEOTIDE SEQUENCE [LARGE SCALE GENOMIC DNA]</scope>
    <source>
        <strain evidence="2 3">CBS 118157</strain>
    </source>
</reference>
<keyword evidence="3" id="KW-1185">Reference proteome</keyword>
<dbReference type="OrthoDB" id="5395390at2759"/>
<feature type="compositionally biased region" description="Low complexity" evidence="1">
    <location>
        <begin position="566"/>
        <end position="577"/>
    </location>
</feature>
<accession>A0A0D2CW07</accession>
<feature type="region of interest" description="Disordered" evidence="1">
    <location>
        <begin position="617"/>
        <end position="653"/>
    </location>
</feature>
<proteinExistence type="predicted"/>
<dbReference type="SUPFAM" id="SSF52047">
    <property type="entry name" value="RNI-like"/>
    <property type="match status" value="1"/>
</dbReference>
<dbReference type="GeneID" id="25328595"/>
<dbReference type="EMBL" id="KN847320">
    <property type="protein sequence ID" value="KIW54322.1"/>
    <property type="molecule type" value="Genomic_DNA"/>
</dbReference>
<evidence type="ECO:0000313" key="2">
    <source>
        <dbReference type="EMBL" id="KIW54322.1"/>
    </source>
</evidence>
<organism evidence="2 3">
    <name type="scientific">Exophiala xenobiotica</name>
    <dbReference type="NCBI Taxonomy" id="348802"/>
    <lineage>
        <taxon>Eukaryota</taxon>
        <taxon>Fungi</taxon>
        <taxon>Dikarya</taxon>
        <taxon>Ascomycota</taxon>
        <taxon>Pezizomycotina</taxon>
        <taxon>Eurotiomycetes</taxon>
        <taxon>Chaetothyriomycetidae</taxon>
        <taxon>Chaetothyriales</taxon>
        <taxon>Herpotrichiellaceae</taxon>
        <taxon>Exophiala</taxon>
    </lineage>
</organism>
<name>A0A0D2CW07_9EURO</name>
<evidence type="ECO:0000256" key="1">
    <source>
        <dbReference type="SAM" id="MobiDB-lite"/>
    </source>
</evidence>
<gene>
    <name evidence="2" type="ORF">PV05_06687</name>
</gene>